<dbReference type="EMBL" id="BAABRL010000002">
    <property type="protein sequence ID" value="GAA5494671.1"/>
    <property type="molecule type" value="Genomic_DNA"/>
</dbReference>
<gene>
    <name evidence="2" type="ORF">Rhal01_00834</name>
</gene>
<feature type="domain" description="NAD-dependent epimerase/dehydratase" evidence="1">
    <location>
        <begin position="19"/>
        <end position="73"/>
    </location>
</feature>
<organism evidence="2 3">
    <name type="scientific">Rubritalea halochordaticola</name>
    <dbReference type="NCBI Taxonomy" id="714537"/>
    <lineage>
        <taxon>Bacteria</taxon>
        <taxon>Pseudomonadati</taxon>
        <taxon>Verrucomicrobiota</taxon>
        <taxon>Verrucomicrobiia</taxon>
        <taxon>Verrucomicrobiales</taxon>
        <taxon>Rubritaleaceae</taxon>
        <taxon>Rubritalea</taxon>
    </lineage>
</organism>
<dbReference type="Pfam" id="PF11066">
    <property type="entry name" value="DUF2867"/>
    <property type="match status" value="1"/>
</dbReference>
<keyword evidence="3" id="KW-1185">Reference proteome</keyword>
<comment type="caution">
    <text evidence="2">The sequence shown here is derived from an EMBL/GenBank/DDBJ whole genome shotgun (WGS) entry which is preliminary data.</text>
</comment>
<protein>
    <recommendedName>
        <fullName evidence="1">NAD-dependent epimerase/dehydratase domain-containing protein</fullName>
    </recommendedName>
</protein>
<reference evidence="2 3" key="1">
    <citation type="submission" date="2024-02" db="EMBL/GenBank/DDBJ databases">
        <title>Rubritalea halochordaticola NBRC 107102.</title>
        <authorList>
            <person name="Ichikawa N."/>
            <person name="Katano-Makiyama Y."/>
            <person name="Hidaka K."/>
        </authorList>
    </citation>
    <scope>NUCLEOTIDE SEQUENCE [LARGE SCALE GENOMIC DNA]</scope>
    <source>
        <strain evidence="2 3">NBRC 107102</strain>
    </source>
</reference>
<dbReference type="Proteomes" id="UP001424741">
    <property type="component" value="Unassembled WGS sequence"/>
</dbReference>
<dbReference type="InterPro" id="IPR001509">
    <property type="entry name" value="Epimerase_deHydtase"/>
</dbReference>
<dbReference type="Pfam" id="PF01370">
    <property type="entry name" value="Epimerase"/>
    <property type="match status" value="1"/>
</dbReference>
<accession>A0ABP9UW30</accession>
<dbReference type="InterPro" id="IPR021295">
    <property type="entry name" value="DUF2867"/>
</dbReference>
<dbReference type="SUPFAM" id="SSF51735">
    <property type="entry name" value="NAD(P)-binding Rossmann-fold domains"/>
    <property type="match status" value="1"/>
</dbReference>
<dbReference type="Gene3D" id="3.40.50.720">
    <property type="entry name" value="NAD(P)-binding Rossmann-like Domain"/>
    <property type="match status" value="1"/>
</dbReference>
<dbReference type="RefSeq" id="WP_346187590.1">
    <property type="nucleotide sequence ID" value="NZ_BAABRL010000002.1"/>
</dbReference>
<dbReference type="InterPro" id="IPR036291">
    <property type="entry name" value="NAD(P)-bd_dom_sf"/>
</dbReference>
<evidence type="ECO:0000313" key="2">
    <source>
        <dbReference type="EMBL" id="GAA5494671.1"/>
    </source>
</evidence>
<name>A0ABP9UW30_9BACT</name>
<evidence type="ECO:0000259" key="1">
    <source>
        <dbReference type="Pfam" id="PF01370"/>
    </source>
</evidence>
<proteinExistence type="predicted"/>
<sequence length="518" mass="58450">MPEFDVIPHIRHLKRPLKILITGANGYIGMRLISALATSGHHIVAAVRNKERLPNEITEMLENRLTIIEVDFQRPIEEQPQCPKDIHAAYYLIHSMGTGPGFDKRESTCADHFTRWIDETDCEQIIYLSGLLPQEGKLSQHLESRKRVHDILSGAHAPLTTLRASIIVGSGSASFEIIRDLAEKLPVMITPKWVRTRCQPIAIRNVIEYLTGVMDNENCIGKSFDIGGPEVLTYEDMLRRYARDRHLTRLIIPVPVLSSKLSSYWLSIMTATNYQLAKALVGSLHMETVCQEENIRSILPIDLIDYDEAINRAFSLIAQNRVPSTWYGALSSGRLSLRQIKNIQVPEYGVITDQQSCKLTASKDDVVHALWSLGGKRGWPSMNWAWSLRGFLDKLVGGIGVRRGRRSPTQLKPGDALDFWRVILADPLAGRLILYAEMKLPGEAWLEFSVLGDTLYQTATFRPRGVMGRLYWWSTLPFHYLIFPSMAKKLAAGWAQKNTIDKPLSDTVIPTNTQESTP</sequence>
<evidence type="ECO:0000313" key="3">
    <source>
        <dbReference type="Proteomes" id="UP001424741"/>
    </source>
</evidence>